<dbReference type="OrthoDB" id="1365708at2"/>
<dbReference type="EMBL" id="QWDM01000003">
    <property type="protein sequence ID" value="RUT71566.1"/>
    <property type="molecule type" value="Genomic_DNA"/>
</dbReference>
<feature type="signal peptide" evidence="1">
    <location>
        <begin position="1"/>
        <end position="21"/>
    </location>
</feature>
<keyword evidence="1" id="KW-0732">Signal</keyword>
<gene>
    <name evidence="2" type="ORF">D0817_06760</name>
</gene>
<dbReference type="AlphaFoldDB" id="A0A434AB45"/>
<accession>A0A434AB45</accession>
<protein>
    <recommendedName>
        <fullName evidence="4">Outer membrane protein beta-barrel domain-containing protein</fullName>
    </recommendedName>
</protein>
<sequence length="179" mass="20521">MKKLLLILLTLVTTTTTYVHLNAGNNKTTYFTSSLAMKYKSNFSDLKKVEVTQTNFIGSDSNQTRENAEKFFAYSGTYKTGITELNVDVDFYHFPFNKSEIGFHIFPKSKYTQNIKPVYNAGVGVVFPFLDKKKDKSTINAELYYNFTDIFNSRDSNYTVIERNNVGVRLVFPISFNSN</sequence>
<dbReference type="Proteomes" id="UP000288102">
    <property type="component" value="Unassembled WGS sequence"/>
</dbReference>
<feature type="chain" id="PRO_5019398349" description="Outer membrane protein beta-barrel domain-containing protein" evidence="1">
    <location>
        <begin position="22"/>
        <end position="179"/>
    </location>
</feature>
<evidence type="ECO:0000256" key="1">
    <source>
        <dbReference type="SAM" id="SignalP"/>
    </source>
</evidence>
<comment type="caution">
    <text evidence="2">The sequence shown here is derived from an EMBL/GenBank/DDBJ whole genome shotgun (WGS) entry which is preliminary data.</text>
</comment>
<name>A0A434AB45_9FLAO</name>
<proteinExistence type="predicted"/>
<reference evidence="3" key="1">
    <citation type="journal article" date="2019" name="Syst. Appl. Microbiol.">
        <title>Flavobacterium circumlabens sp. nov. and Flavobacterium cupreum sp. nov., two psychrotrophic species isolated from Antarctic environmental samples.</title>
        <authorList>
            <person name="Kralova S."/>
            <person name="Busse H.-J."/>
            <person name="Svec P."/>
            <person name="Maslanova I."/>
            <person name="Stankova E."/>
            <person name="Bartak M."/>
            <person name="Sedlacek I."/>
        </authorList>
    </citation>
    <scope>NUCLEOTIDE SEQUENCE [LARGE SCALE GENOMIC DNA]</scope>
    <source>
        <strain evidence="3">CCM 8825</strain>
    </source>
</reference>
<evidence type="ECO:0008006" key="4">
    <source>
        <dbReference type="Google" id="ProtNLM"/>
    </source>
</evidence>
<dbReference type="RefSeq" id="WP_127337622.1">
    <property type="nucleotide sequence ID" value="NZ_QWDM01000003.1"/>
</dbReference>
<evidence type="ECO:0000313" key="2">
    <source>
        <dbReference type="EMBL" id="RUT71566.1"/>
    </source>
</evidence>
<evidence type="ECO:0000313" key="3">
    <source>
        <dbReference type="Proteomes" id="UP000288102"/>
    </source>
</evidence>
<keyword evidence="3" id="KW-1185">Reference proteome</keyword>
<organism evidence="2 3">
    <name type="scientific">Flavobacterium cupreum</name>
    <dbReference type="NCBI Taxonomy" id="2133766"/>
    <lineage>
        <taxon>Bacteria</taxon>
        <taxon>Pseudomonadati</taxon>
        <taxon>Bacteroidota</taxon>
        <taxon>Flavobacteriia</taxon>
        <taxon>Flavobacteriales</taxon>
        <taxon>Flavobacteriaceae</taxon>
        <taxon>Flavobacterium</taxon>
    </lineage>
</organism>